<feature type="non-terminal residue" evidence="8">
    <location>
        <position position="1"/>
    </location>
</feature>
<comment type="subcellular location">
    <subcellularLocation>
        <location evidence="1">Membrane</location>
        <topology evidence="1">Multi-pass membrane protein</topology>
    </subcellularLocation>
</comment>
<accession>A0A820QV21</accession>
<keyword evidence="3 6" id="KW-0812">Transmembrane</keyword>
<dbReference type="GO" id="GO:0016020">
    <property type="term" value="C:membrane"/>
    <property type="evidence" value="ECO:0007669"/>
    <property type="project" value="UniProtKB-SubCell"/>
</dbReference>
<evidence type="ECO:0000256" key="3">
    <source>
        <dbReference type="ARBA" id="ARBA00022692"/>
    </source>
</evidence>
<dbReference type="PANTHER" id="PTHR10877:SF183">
    <property type="entry name" value="AT14535P-RELATED"/>
    <property type="match status" value="1"/>
</dbReference>
<feature type="domain" description="Polycystin" evidence="7">
    <location>
        <begin position="50"/>
        <end position="126"/>
    </location>
</feature>
<evidence type="ECO:0000256" key="5">
    <source>
        <dbReference type="ARBA" id="ARBA00023136"/>
    </source>
</evidence>
<evidence type="ECO:0000259" key="7">
    <source>
        <dbReference type="Pfam" id="PF20519"/>
    </source>
</evidence>
<comment type="similarity">
    <text evidence="2">Belongs to the polycystin family.</text>
</comment>
<keyword evidence="5 6" id="KW-0472">Membrane</keyword>
<name>A0A820QV21_9BILA</name>
<dbReference type="InterPro" id="IPR046791">
    <property type="entry name" value="Polycystin_dom"/>
</dbReference>
<feature type="transmembrane region" description="Helical" evidence="6">
    <location>
        <begin position="7"/>
        <end position="24"/>
    </location>
</feature>
<dbReference type="Pfam" id="PF20519">
    <property type="entry name" value="Polycystin_dom"/>
    <property type="match status" value="1"/>
</dbReference>
<evidence type="ECO:0000313" key="9">
    <source>
        <dbReference type="Proteomes" id="UP000663868"/>
    </source>
</evidence>
<comment type="caution">
    <text evidence="8">The sequence shown here is derived from an EMBL/GenBank/DDBJ whole genome shotgun (WGS) entry which is preliminary data.</text>
</comment>
<keyword evidence="4 6" id="KW-1133">Transmembrane helix</keyword>
<proteinExistence type="inferred from homology"/>
<dbReference type="Proteomes" id="UP000663868">
    <property type="component" value="Unassembled WGS sequence"/>
</dbReference>
<organism evidence="8 9">
    <name type="scientific">Adineta steineri</name>
    <dbReference type="NCBI Taxonomy" id="433720"/>
    <lineage>
        <taxon>Eukaryota</taxon>
        <taxon>Metazoa</taxon>
        <taxon>Spiralia</taxon>
        <taxon>Gnathifera</taxon>
        <taxon>Rotifera</taxon>
        <taxon>Eurotatoria</taxon>
        <taxon>Bdelloidea</taxon>
        <taxon>Adinetida</taxon>
        <taxon>Adinetidae</taxon>
        <taxon>Adineta</taxon>
    </lineage>
</organism>
<sequence length="130" mass="15695">MWSIIREILIYICFLTVLYNIIYLNRTSNSFLQVNHSRNFFLNSRQINCDYTKISKIDEYWNWLENSFIENIRAQQWYNGEPPKNLSGFINDKSNRLIGWATMRQLRVKSTLCQVQNEITSTCQYDYSFH</sequence>
<evidence type="ECO:0000256" key="6">
    <source>
        <dbReference type="SAM" id="Phobius"/>
    </source>
</evidence>
<dbReference type="EMBL" id="CAJOBB010028084">
    <property type="protein sequence ID" value="CAF4427383.1"/>
    <property type="molecule type" value="Genomic_DNA"/>
</dbReference>
<dbReference type="GO" id="GO:0005262">
    <property type="term" value="F:calcium channel activity"/>
    <property type="evidence" value="ECO:0007669"/>
    <property type="project" value="TreeGrafter"/>
</dbReference>
<evidence type="ECO:0000313" key="8">
    <source>
        <dbReference type="EMBL" id="CAF4427383.1"/>
    </source>
</evidence>
<dbReference type="PANTHER" id="PTHR10877">
    <property type="entry name" value="POLYCYSTIN FAMILY MEMBER"/>
    <property type="match status" value="1"/>
</dbReference>
<dbReference type="AlphaFoldDB" id="A0A820QV21"/>
<evidence type="ECO:0000256" key="2">
    <source>
        <dbReference type="ARBA" id="ARBA00007200"/>
    </source>
</evidence>
<protein>
    <recommendedName>
        <fullName evidence="7">Polycystin domain-containing protein</fullName>
    </recommendedName>
</protein>
<reference evidence="8" key="1">
    <citation type="submission" date="2021-02" db="EMBL/GenBank/DDBJ databases">
        <authorList>
            <person name="Nowell W R."/>
        </authorList>
    </citation>
    <scope>NUCLEOTIDE SEQUENCE</scope>
</reference>
<dbReference type="GO" id="GO:0050982">
    <property type="term" value="P:detection of mechanical stimulus"/>
    <property type="evidence" value="ECO:0007669"/>
    <property type="project" value="TreeGrafter"/>
</dbReference>
<gene>
    <name evidence="8" type="ORF">KXQ929_LOCUS52572</name>
</gene>
<evidence type="ECO:0000256" key="1">
    <source>
        <dbReference type="ARBA" id="ARBA00004141"/>
    </source>
</evidence>
<evidence type="ECO:0000256" key="4">
    <source>
        <dbReference type="ARBA" id="ARBA00022989"/>
    </source>
</evidence>
<dbReference type="InterPro" id="IPR051223">
    <property type="entry name" value="Polycystin"/>
</dbReference>